<sequence length="156" mass="17914">MLSINQHIITFTGKPVREVGTVRFSPSFRLAVEDVRLIGRAPRLVVDDESSFIVLVDKTQAIHYFNTDLVASDTLAQLEQLFGFSFRNDTSAYTYEQYTQGITEVVYPASLRGKPLFKRWSWFSPRGLLKNVGYALGMDNPKWERMTAEVKTNIEW</sequence>
<evidence type="ECO:0000313" key="1">
    <source>
        <dbReference type="EMBL" id="UOQ51165.1"/>
    </source>
</evidence>
<accession>A0ABY4F3M2</accession>
<reference evidence="1 2" key="1">
    <citation type="submission" date="2022-04" db="EMBL/GenBank/DDBJ databases">
        <title>Hymenobacter sp. isolated from the air.</title>
        <authorList>
            <person name="Won M."/>
            <person name="Lee C.-M."/>
            <person name="Woen H.-Y."/>
            <person name="Kwon S.-W."/>
        </authorList>
    </citation>
    <scope>NUCLEOTIDE SEQUENCE [LARGE SCALE GENOMIC DNA]</scope>
    <source>
        <strain evidence="2">5116 S-27</strain>
    </source>
</reference>
<dbReference type="Proteomes" id="UP000831785">
    <property type="component" value="Chromosome"/>
</dbReference>
<organism evidence="1 2">
    <name type="scientific">Hymenobacter cellulosivorans</name>
    <dbReference type="NCBI Taxonomy" id="2932249"/>
    <lineage>
        <taxon>Bacteria</taxon>
        <taxon>Pseudomonadati</taxon>
        <taxon>Bacteroidota</taxon>
        <taxon>Cytophagia</taxon>
        <taxon>Cytophagales</taxon>
        <taxon>Hymenobacteraceae</taxon>
        <taxon>Hymenobacter</taxon>
    </lineage>
</organism>
<keyword evidence="2" id="KW-1185">Reference proteome</keyword>
<dbReference type="EMBL" id="CP095049">
    <property type="protein sequence ID" value="UOQ51165.1"/>
    <property type="molecule type" value="Genomic_DNA"/>
</dbReference>
<proteinExistence type="predicted"/>
<dbReference type="RefSeq" id="WP_244714330.1">
    <property type="nucleotide sequence ID" value="NZ_CP095049.1"/>
</dbReference>
<protein>
    <submittedName>
        <fullName evidence="1">Uncharacterized protein</fullName>
    </submittedName>
</protein>
<evidence type="ECO:0000313" key="2">
    <source>
        <dbReference type="Proteomes" id="UP000831785"/>
    </source>
</evidence>
<name>A0ABY4F3M2_9BACT</name>
<gene>
    <name evidence="1" type="ORF">MUN80_15495</name>
</gene>